<dbReference type="PANTHER" id="PTHR34154:SF3">
    <property type="entry name" value="ALKALI-SENSITIVE LINKAGE PROTEIN 1"/>
    <property type="match status" value="1"/>
</dbReference>
<dbReference type="SUPFAM" id="SSF51445">
    <property type="entry name" value="(Trans)glycosidases"/>
    <property type="match status" value="1"/>
</dbReference>
<dbReference type="Pfam" id="PF11790">
    <property type="entry name" value="Glyco_hydro_cc"/>
    <property type="match status" value="1"/>
</dbReference>
<dbReference type="Gene3D" id="3.20.20.80">
    <property type="entry name" value="Glycosidases"/>
    <property type="match status" value="1"/>
</dbReference>
<dbReference type="PANTHER" id="PTHR34154">
    <property type="entry name" value="ALKALI-SENSITIVE LINKAGE PROTEIN 1"/>
    <property type="match status" value="1"/>
</dbReference>
<organism evidence="2 3">
    <name type="scientific">Elliptochloris bilobata</name>
    <dbReference type="NCBI Taxonomy" id="381761"/>
    <lineage>
        <taxon>Eukaryota</taxon>
        <taxon>Viridiplantae</taxon>
        <taxon>Chlorophyta</taxon>
        <taxon>core chlorophytes</taxon>
        <taxon>Trebouxiophyceae</taxon>
        <taxon>Trebouxiophyceae incertae sedis</taxon>
        <taxon>Elliptochloris clade</taxon>
        <taxon>Elliptochloris</taxon>
    </lineage>
</organism>
<dbReference type="AlphaFoldDB" id="A0AAW1RM82"/>
<dbReference type="InterPro" id="IPR053183">
    <property type="entry name" value="ASL1"/>
</dbReference>
<comment type="caution">
    <text evidence="2">The sequence shown here is derived from an EMBL/GenBank/DDBJ whole genome shotgun (WGS) entry which is preliminary data.</text>
</comment>
<sequence>MTGFGGHAVLATLHLQGNRFVPLKPSVKLAREARKRHDYDENTDVEDSKHQRYFSLTVTWERLLQHIASDVDMEEDQWACIFEDDITLHDDVSHAVAREAILHGMDLARSDGLLYLGGCSPDCSFNDAAEWRGELSFEKSLAAVNWPTDSQLRASLLQKRGLALYGDDNLEKLAKMKAYPSAVNTGISWLYDYSFGNNGPLMEACFEAGVEYMPIIGHNGGLFGVGTNNLTEVFSIRTFPSNTRHILGFNEPNDPNQGNMTAELAAANWPLVEAVAAHYKLSIVSPVPSKCSHEDCFNQHPFTWWDHFFANCTIFFNRTCRVDVMAVHYYVPCDIGYMKQFIDQVKTRYSRPVMVTGWGCWNATASVRHAATFMRQAMAIMDDDPRVLRYAWWTPLPSQEGSYDMGTGPNALYYGEGNATYLSPLGKIYMEQLCPATSLAA</sequence>
<dbReference type="GO" id="GO:0071966">
    <property type="term" value="P:fungal-type cell wall polysaccharide metabolic process"/>
    <property type="evidence" value="ECO:0007669"/>
    <property type="project" value="TreeGrafter"/>
</dbReference>
<evidence type="ECO:0000313" key="2">
    <source>
        <dbReference type="EMBL" id="KAK9834864.1"/>
    </source>
</evidence>
<keyword evidence="3" id="KW-1185">Reference proteome</keyword>
<evidence type="ECO:0000313" key="3">
    <source>
        <dbReference type="Proteomes" id="UP001445335"/>
    </source>
</evidence>
<protein>
    <recommendedName>
        <fullName evidence="1">Asl1-like glycosyl hydrolase catalytic domain-containing protein</fullName>
    </recommendedName>
</protein>
<dbReference type="InterPro" id="IPR024655">
    <property type="entry name" value="Asl1_glyco_hydro_catalytic"/>
</dbReference>
<proteinExistence type="predicted"/>
<dbReference type="InterPro" id="IPR017853">
    <property type="entry name" value="GH"/>
</dbReference>
<feature type="domain" description="Asl1-like glycosyl hydrolase catalytic" evidence="1">
    <location>
        <begin position="181"/>
        <end position="428"/>
    </location>
</feature>
<dbReference type="Proteomes" id="UP001445335">
    <property type="component" value="Unassembled WGS sequence"/>
</dbReference>
<gene>
    <name evidence="2" type="ORF">WJX81_004590</name>
</gene>
<reference evidence="2 3" key="1">
    <citation type="journal article" date="2024" name="Nat. Commun.">
        <title>Phylogenomics reveals the evolutionary origins of lichenization in chlorophyte algae.</title>
        <authorList>
            <person name="Puginier C."/>
            <person name="Libourel C."/>
            <person name="Otte J."/>
            <person name="Skaloud P."/>
            <person name="Haon M."/>
            <person name="Grisel S."/>
            <person name="Petersen M."/>
            <person name="Berrin J.G."/>
            <person name="Delaux P.M."/>
            <person name="Dal Grande F."/>
            <person name="Keller J."/>
        </authorList>
    </citation>
    <scope>NUCLEOTIDE SEQUENCE [LARGE SCALE GENOMIC DNA]</scope>
    <source>
        <strain evidence="2 3">SAG 245.80</strain>
    </source>
</reference>
<accession>A0AAW1RM82</accession>
<dbReference type="EMBL" id="JALJOU010000031">
    <property type="protein sequence ID" value="KAK9834864.1"/>
    <property type="molecule type" value="Genomic_DNA"/>
</dbReference>
<name>A0AAW1RM82_9CHLO</name>
<evidence type="ECO:0000259" key="1">
    <source>
        <dbReference type="Pfam" id="PF11790"/>
    </source>
</evidence>